<dbReference type="SUPFAM" id="SSF53756">
    <property type="entry name" value="UDP-Glycosyltransferase/glycogen phosphorylase"/>
    <property type="match status" value="1"/>
</dbReference>
<evidence type="ECO:0000259" key="1">
    <source>
        <dbReference type="Pfam" id="PF00534"/>
    </source>
</evidence>
<dbReference type="Gene3D" id="3.40.50.2000">
    <property type="entry name" value="Glycogen Phosphorylase B"/>
    <property type="match status" value="2"/>
</dbReference>
<feature type="domain" description="Glycosyl transferase family 1" evidence="1">
    <location>
        <begin position="198"/>
        <end position="363"/>
    </location>
</feature>
<dbReference type="InterPro" id="IPR028098">
    <property type="entry name" value="Glyco_trans_4-like_N"/>
</dbReference>
<reference evidence="3 4" key="1">
    <citation type="submission" date="2020-11" db="EMBL/GenBank/DDBJ databases">
        <title>Draft genome sequencing of a Lachnospiraceae strain isolated from anoxic soil subjected to BSD treatment.</title>
        <authorList>
            <person name="Uek A."/>
            <person name="Tonouchi A."/>
        </authorList>
    </citation>
    <scope>NUCLEOTIDE SEQUENCE [LARGE SCALE GENOMIC DNA]</scope>
    <source>
        <strain evidence="3 4">TB5</strain>
    </source>
</reference>
<dbReference type="AlphaFoldDB" id="A0A7R7EPQ4"/>
<gene>
    <name evidence="3" type="primary">epsD</name>
    <name evidence="3" type="ORF">bsdtb5_35170</name>
</gene>
<proteinExistence type="predicted"/>
<dbReference type="RefSeq" id="WP_271713286.1">
    <property type="nucleotide sequence ID" value="NZ_AP024169.1"/>
</dbReference>
<name>A0A7R7EPQ4_9FIRM</name>
<protein>
    <submittedName>
        <fullName evidence="3">Putative glycosyltransferase EpsD</fullName>
    </submittedName>
</protein>
<dbReference type="Pfam" id="PF00534">
    <property type="entry name" value="Glycos_transf_1"/>
    <property type="match status" value="1"/>
</dbReference>
<dbReference type="Proteomes" id="UP000595897">
    <property type="component" value="Chromosome"/>
</dbReference>
<dbReference type="Pfam" id="PF13439">
    <property type="entry name" value="Glyco_transf_4"/>
    <property type="match status" value="1"/>
</dbReference>
<organism evidence="3 4">
    <name type="scientific">Anaeromicropila herbilytica</name>
    <dbReference type="NCBI Taxonomy" id="2785025"/>
    <lineage>
        <taxon>Bacteria</taxon>
        <taxon>Bacillati</taxon>
        <taxon>Bacillota</taxon>
        <taxon>Clostridia</taxon>
        <taxon>Lachnospirales</taxon>
        <taxon>Lachnospiraceae</taxon>
        <taxon>Anaeromicropila</taxon>
    </lineage>
</organism>
<dbReference type="InterPro" id="IPR050194">
    <property type="entry name" value="Glycosyltransferase_grp1"/>
</dbReference>
<keyword evidence="3" id="KW-0808">Transferase</keyword>
<dbReference type="GO" id="GO:0016757">
    <property type="term" value="F:glycosyltransferase activity"/>
    <property type="evidence" value="ECO:0007669"/>
    <property type="project" value="InterPro"/>
</dbReference>
<dbReference type="PANTHER" id="PTHR45947">
    <property type="entry name" value="SULFOQUINOVOSYL TRANSFERASE SQD2"/>
    <property type="match status" value="1"/>
</dbReference>
<evidence type="ECO:0000259" key="2">
    <source>
        <dbReference type="Pfam" id="PF13439"/>
    </source>
</evidence>
<dbReference type="KEGG" id="ahb:bsdtb5_35170"/>
<keyword evidence="4" id="KW-1185">Reference proteome</keyword>
<dbReference type="InterPro" id="IPR001296">
    <property type="entry name" value="Glyco_trans_1"/>
</dbReference>
<feature type="domain" description="Glycosyltransferase subfamily 4-like N-terminal" evidence="2">
    <location>
        <begin position="25"/>
        <end position="181"/>
    </location>
</feature>
<dbReference type="PANTHER" id="PTHR45947:SF3">
    <property type="entry name" value="SULFOQUINOVOSYL TRANSFERASE SQD2"/>
    <property type="match status" value="1"/>
</dbReference>
<evidence type="ECO:0000313" key="3">
    <source>
        <dbReference type="EMBL" id="BCN32222.1"/>
    </source>
</evidence>
<dbReference type="CDD" id="cd03808">
    <property type="entry name" value="GT4_CapM-like"/>
    <property type="match status" value="1"/>
</dbReference>
<evidence type="ECO:0000313" key="4">
    <source>
        <dbReference type="Proteomes" id="UP000595897"/>
    </source>
</evidence>
<dbReference type="EMBL" id="AP024169">
    <property type="protein sequence ID" value="BCN32222.1"/>
    <property type="molecule type" value="Genomic_DNA"/>
</dbReference>
<sequence>MKKALMLSSVASMIDQFNMQNINILMELGYEVHVACNFKEGNTSSKERVKEFQKELRALGVKVNDIPIPRSIYKIHRILKAYIEVKRLASRGKYDIVHCHSPIGGVVARLAFRKERQKGTKVIYTAHGFHFYKGAPLLNWLIFYPIEKLCAKYTDCLITINKEDYERARSRFKGNKLKVVHLPGIGIDVDKIENTKVDKEQLRKELRIPKGSKVILTVAELSKRKNYECSLKAFAKLDLENVVYVICGRGKYYDVLNNLIKKLNIENKVIFTGYRTDIHCILHIADVFIFPSYQEGLPVAVMEAMAAGLPVICSNIRGNNELVIDNEGGYLFSASDSNKLSQRMKMLLTDRKTCERMKNFNKNHIISCGIDNVNQRMKYLYDSVTGEKKQVWSEEINGYCEK</sequence>
<accession>A0A7R7EPQ4</accession>